<keyword evidence="3" id="KW-1185">Reference proteome</keyword>
<feature type="domain" description="AB hydrolase-1" evidence="1">
    <location>
        <begin position="4"/>
        <end position="233"/>
    </location>
</feature>
<dbReference type="RefSeq" id="WP_130159140.1">
    <property type="nucleotide sequence ID" value="NZ_SGIS01000026.1"/>
</dbReference>
<proteinExistence type="predicted"/>
<protein>
    <submittedName>
        <fullName evidence="2">Alpha/beta fold hydrolase</fullName>
    </submittedName>
</protein>
<dbReference type="InterPro" id="IPR029058">
    <property type="entry name" value="AB_hydrolase_fold"/>
</dbReference>
<dbReference type="InterPro" id="IPR050228">
    <property type="entry name" value="Carboxylesterase_BioH"/>
</dbReference>
<gene>
    <name evidence="2" type="ORF">EWE75_16210</name>
</gene>
<dbReference type="Pfam" id="PF12697">
    <property type="entry name" value="Abhydrolase_6"/>
    <property type="match status" value="1"/>
</dbReference>
<dbReference type="PANTHER" id="PTHR43194">
    <property type="entry name" value="HYDROLASE ALPHA/BETA FOLD FAMILY"/>
    <property type="match status" value="1"/>
</dbReference>
<dbReference type="EMBL" id="SGIS01000026">
    <property type="protein sequence ID" value="RZF63453.1"/>
    <property type="molecule type" value="Genomic_DNA"/>
</dbReference>
<dbReference type="PANTHER" id="PTHR43194:SF2">
    <property type="entry name" value="PEROXISOMAL MEMBRANE PROTEIN LPX1"/>
    <property type="match status" value="1"/>
</dbReference>
<dbReference type="AlphaFoldDB" id="A0A4Q6XSJ8"/>
<dbReference type="OrthoDB" id="9814966at2"/>
<dbReference type="InterPro" id="IPR000073">
    <property type="entry name" value="AB_hydrolase_1"/>
</dbReference>
<dbReference type="Gene3D" id="3.40.50.1820">
    <property type="entry name" value="alpha/beta hydrolase"/>
    <property type="match status" value="1"/>
</dbReference>
<comment type="caution">
    <text evidence="2">The sequence shown here is derived from an EMBL/GenBank/DDBJ whole genome shotgun (WGS) entry which is preliminary data.</text>
</comment>
<accession>A0A4Q6XSJ8</accession>
<reference evidence="2 3" key="1">
    <citation type="submission" date="2019-02" db="EMBL/GenBank/DDBJ databases">
        <authorList>
            <person name="Li Y."/>
        </authorList>
    </citation>
    <scope>NUCLEOTIDE SEQUENCE [LARGE SCALE GENOMIC DNA]</scope>
    <source>
        <strain evidence="2 3">3-7</strain>
    </source>
</reference>
<sequence length="243" mass="26356">MATIVLLHGGGAGGWMWRYVAPVLTAAGHSVFTPTFTGVGDRHHLISRDITHWTHVLDVANLLEFNELEDVVLVGYSYGGSVIPGVVSLQPGRVSKALYLDAIIMHAGERLSEAMGYMDTETASQVERTLASGEGPLGAGTLEIVRAEAKAHPHKMSPERQAWMLAKITDIPLRSMVDPVRVGADSLTIPVEYLAVPEGSPVVNMHQRARELGWNISAAPDGCDHTFPFGQPEIAFDFIMKHI</sequence>
<evidence type="ECO:0000313" key="2">
    <source>
        <dbReference type="EMBL" id="RZF63453.1"/>
    </source>
</evidence>
<name>A0A4Q6XSJ8_9SPHN</name>
<dbReference type="GO" id="GO:0016787">
    <property type="term" value="F:hydrolase activity"/>
    <property type="evidence" value="ECO:0007669"/>
    <property type="project" value="UniProtKB-KW"/>
</dbReference>
<evidence type="ECO:0000313" key="3">
    <source>
        <dbReference type="Proteomes" id="UP000292085"/>
    </source>
</evidence>
<organism evidence="2 3">
    <name type="scientific">Sphingomonas populi</name>
    <dbReference type="NCBI Taxonomy" id="2484750"/>
    <lineage>
        <taxon>Bacteria</taxon>
        <taxon>Pseudomonadati</taxon>
        <taxon>Pseudomonadota</taxon>
        <taxon>Alphaproteobacteria</taxon>
        <taxon>Sphingomonadales</taxon>
        <taxon>Sphingomonadaceae</taxon>
        <taxon>Sphingomonas</taxon>
    </lineage>
</organism>
<dbReference type="Proteomes" id="UP000292085">
    <property type="component" value="Unassembled WGS sequence"/>
</dbReference>
<evidence type="ECO:0000259" key="1">
    <source>
        <dbReference type="Pfam" id="PF12697"/>
    </source>
</evidence>
<dbReference type="SUPFAM" id="SSF53474">
    <property type="entry name" value="alpha/beta-Hydrolases"/>
    <property type="match status" value="1"/>
</dbReference>
<keyword evidence="2" id="KW-0378">Hydrolase</keyword>